<gene>
    <name evidence="2" type="ORF">B0W48_06145</name>
</gene>
<feature type="transmembrane region" description="Helical" evidence="1">
    <location>
        <begin position="12"/>
        <end position="34"/>
    </location>
</feature>
<accession>A0A1Q2GWB7</accession>
<dbReference type="NCBIfam" id="TIGR02532">
    <property type="entry name" value="IV_pilin_GFxxxE"/>
    <property type="match status" value="1"/>
</dbReference>
<dbReference type="SUPFAM" id="SSF54523">
    <property type="entry name" value="Pili subunits"/>
    <property type="match status" value="1"/>
</dbReference>
<dbReference type="Pfam" id="PF07963">
    <property type="entry name" value="N_methyl"/>
    <property type="match status" value="1"/>
</dbReference>
<dbReference type="KEGG" id="paln:B0W48_06145"/>
<dbReference type="STRING" id="247523.B0W48_06145"/>
<dbReference type="AlphaFoldDB" id="A0A1Q2GWB7"/>
<name>A0A1Q2GWB7_9GAMM</name>
<keyword evidence="1" id="KW-0812">Transmembrane</keyword>
<reference evidence="2 3" key="1">
    <citation type="submission" date="2017-02" db="EMBL/GenBank/DDBJ databases">
        <title>Complete genome sequence of the cold-active Pseudoalteromonas aliena strain EH1 isolated from Arctic seawater.</title>
        <authorList>
            <person name="Kim E."/>
            <person name="Heo E."/>
            <person name="Kim H."/>
            <person name="Kim D."/>
        </authorList>
    </citation>
    <scope>NUCLEOTIDE SEQUENCE [LARGE SCALE GENOMIC DNA]</scope>
    <source>
        <strain evidence="2 3">EH1</strain>
    </source>
</reference>
<organism evidence="2 3">
    <name type="scientific">Pseudoalteromonas aliena</name>
    <dbReference type="NCBI Taxonomy" id="247523"/>
    <lineage>
        <taxon>Bacteria</taxon>
        <taxon>Pseudomonadati</taxon>
        <taxon>Pseudomonadota</taxon>
        <taxon>Gammaproteobacteria</taxon>
        <taxon>Alteromonadales</taxon>
        <taxon>Pseudoalteromonadaceae</taxon>
        <taxon>Pseudoalteromonas</taxon>
    </lineage>
</organism>
<evidence type="ECO:0000313" key="3">
    <source>
        <dbReference type="Proteomes" id="UP000188243"/>
    </source>
</evidence>
<dbReference type="Gene3D" id="3.30.700.10">
    <property type="entry name" value="Glycoprotein, Type 4 Pilin"/>
    <property type="match status" value="1"/>
</dbReference>
<evidence type="ECO:0000256" key="1">
    <source>
        <dbReference type="SAM" id="Phobius"/>
    </source>
</evidence>
<proteinExistence type="predicted"/>
<sequence length="135" mass="15769">MYRFNKYSGFSLIELMVVMAIMAILMGLTGGVIMKSVTQQSRLVELEKTQHYFKLLSYKSYYSGYPITVVADKNTLTVTENEKVTQILYEELEFVETTFNIQTTSVILPDEFKVVWNGNNREFKINTMFKPYEEQ</sequence>
<keyword evidence="1" id="KW-1133">Transmembrane helix</keyword>
<evidence type="ECO:0008006" key="4">
    <source>
        <dbReference type="Google" id="ProtNLM"/>
    </source>
</evidence>
<evidence type="ECO:0000313" key="2">
    <source>
        <dbReference type="EMBL" id="AQP99419.1"/>
    </source>
</evidence>
<dbReference type="InterPro" id="IPR045584">
    <property type="entry name" value="Pilin-like"/>
</dbReference>
<dbReference type="RefSeq" id="WP_077536108.1">
    <property type="nucleotide sequence ID" value="NZ_CP019628.1"/>
</dbReference>
<dbReference type="InterPro" id="IPR012902">
    <property type="entry name" value="N_methyl_site"/>
</dbReference>
<dbReference type="Proteomes" id="UP000188243">
    <property type="component" value="Chromosome"/>
</dbReference>
<keyword evidence="1" id="KW-0472">Membrane</keyword>
<dbReference type="EMBL" id="CP019628">
    <property type="protein sequence ID" value="AQP99419.1"/>
    <property type="molecule type" value="Genomic_DNA"/>
</dbReference>
<protein>
    <recommendedName>
        <fullName evidence="4">Prepilin-type N-terminal cleavage/methylation domain-containing protein</fullName>
    </recommendedName>
</protein>